<dbReference type="STRING" id="1209931.A0A135T1P2"/>
<dbReference type="PANTHER" id="PTHR10622">
    <property type="entry name" value="HET DOMAIN-CONTAINING PROTEIN"/>
    <property type="match status" value="1"/>
</dbReference>
<name>A0A135T1P2_9PEZI</name>
<dbReference type="AlphaFoldDB" id="A0A135T1P2"/>
<dbReference type="Proteomes" id="UP000070121">
    <property type="component" value="Unassembled WGS sequence"/>
</dbReference>
<accession>A0A135T1P2</accession>
<dbReference type="EMBL" id="JFFI01002143">
    <property type="protein sequence ID" value="KXH42037.1"/>
    <property type="molecule type" value="Genomic_DNA"/>
</dbReference>
<proteinExistence type="predicted"/>
<keyword evidence="2" id="KW-1185">Reference proteome</keyword>
<evidence type="ECO:0000313" key="2">
    <source>
        <dbReference type="Proteomes" id="UP000070121"/>
    </source>
</evidence>
<protein>
    <submittedName>
        <fullName evidence="1">HET domain-containing protein</fullName>
    </submittedName>
</protein>
<dbReference type="OrthoDB" id="194358at2759"/>
<comment type="caution">
    <text evidence="1">The sequence shown here is derived from an EMBL/GenBank/DDBJ whole genome shotgun (WGS) entry which is preliminary data.</text>
</comment>
<reference evidence="1 2" key="1">
    <citation type="submission" date="2014-02" db="EMBL/GenBank/DDBJ databases">
        <title>The genome sequence of Colletotrichum salicis CBS 607.94.</title>
        <authorList>
            <person name="Baroncelli R."/>
            <person name="Thon M.R."/>
        </authorList>
    </citation>
    <scope>NUCLEOTIDE SEQUENCE [LARGE SCALE GENOMIC DNA]</scope>
    <source>
        <strain evidence="1 2">CBS 607.94</strain>
    </source>
</reference>
<gene>
    <name evidence="1" type="ORF">CSAL01_07253</name>
</gene>
<organism evidence="1 2">
    <name type="scientific">Colletotrichum salicis</name>
    <dbReference type="NCBI Taxonomy" id="1209931"/>
    <lineage>
        <taxon>Eukaryota</taxon>
        <taxon>Fungi</taxon>
        <taxon>Dikarya</taxon>
        <taxon>Ascomycota</taxon>
        <taxon>Pezizomycotina</taxon>
        <taxon>Sordariomycetes</taxon>
        <taxon>Hypocreomycetidae</taxon>
        <taxon>Glomerellales</taxon>
        <taxon>Glomerellaceae</taxon>
        <taxon>Colletotrichum</taxon>
        <taxon>Colletotrichum acutatum species complex</taxon>
    </lineage>
</organism>
<evidence type="ECO:0000313" key="1">
    <source>
        <dbReference type="EMBL" id="KXH42037.1"/>
    </source>
</evidence>
<sequence>MRLINTATLQLEEFIDRARIPPYAILSHTWRRWRSELVAPLVINFYDQDWSFIGTRITLFDTIHQATGIDKSCLLGNALPSDFSIAKIMSWAAGRVTTRLEDQAYCPLGLFGVNMPLLYGEGEKTENISRDGYLDLSSEWERKGLGSFASSYSRVAFLAIVFTQQPPPPEALNEQTSMMAMPHQNIFDEKGRGLLVFKKRGSGRENGRYIGIYLEAALDNQGALQDWPRACRALPDWNIRDGLDAVAQLNERFPPSQAIWIDGVMVTMRTVVPVKPAHNPSMTVALMVEIVFDMARIAVSRDRTGSIGTSKGSLQHRLMLRLGRI</sequence>
<dbReference type="PANTHER" id="PTHR10622:SF12">
    <property type="entry name" value="HET DOMAIN-CONTAINING PROTEIN"/>
    <property type="match status" value="1"/>
</dbReference>